<feature type="region of interest" description="Disordered" evidence="1">
    <location>
        <begin position="1"/>
        <end position="31"/>
    </location>
</feature>
<name>A0A4Q2KAQ7_9FIRM</name>
<dbReference type="EMBL" id="SDOZ01000002">
    <property type="protein sequence ID" value="RXZ60980.1"/>
    <property type="molecule type" value="Genomic_DNA"/>
</dbReference>
<dbReference type="AlphaFoldDB" id="A0A4Q2KAQ7"/>
<evidence type="ECO:0000256" key="1">
    <source>
        <dbReference type="SAM" id="MobiDB-lite"/>
    </source>
</evidence>
<dbReference type="RefSeq" id="WP_129223197.1">
    <property type="nucleotide sequence ID" value="NZ_SDOZ01000002.1"/>
</dbReference>
<reference evidence="2 3" key="1">
    <citation type="journal article" date="2019" name="Gut">
        <title>Antibiotics-induced monodominance of a novel gut bacterial order.</title>
        <authorList>
            <person name="Hildebrand F."/>
            <person name="Moitinho-Silva L."/>
            <person name="Blasche S."/>
            <person name="Jahn M.T."/>
            <person name="Gossmann T.I."/>
            <person name="Heuerta-Cepas J."/>
            <person name="Hercog R."/>
            <person name="Luetge M."/>
            <person name="Bahram M."/>
            <person name="Pryszlak A."/>
            <person name="Alves R.J."/>
            <person name="Waszak S.M."/>
            <person name="Zhu A."/>
            <person name="Ye L."/>
            <person name="Costea P.I."/>
            <person name="Aalvink S."/>
            <person name="Belzer C."/>
            <person name="Forslund S.K."/>
            <person name="Sunagawa S."/>
            <person name="Hentschel U."/>
            <person name="Merten C."/>
            <person name="Patil K.R."/>
            <person name="Benes V."/>
            <person name="Bork P."/>
        </authorList>
    </citation>
    <scope>NUCLEOTIDE SEQUENCE [LARGE SCALE GENOMIC DNA]</scope>
    <source>
        <strain evidence="2 3">HDS1380</strain>
    </source>
</reference>
<sequence length="199" mass="22617">MARTEQNVVENEQKAEEMNVNGIEAAKQDERTETVVSVAEAAFEKGLNGNDTEEATEKKTKAELPALYIYRRPYTNKSDGKKYWEYVLPAVFCGQVAEVGLKVRGDKDVAGYQMLEQLFDGGVKKVLFRAEEAERFDENTGKVTKYWTYSAVVEKDGFEWTFPLTTRRPSDRAILENYIRYLRFVAEREATAAQTGAKA</sequence>
<proteinExistence type="predicted"/>
<evidence type="ECO:0000313" key="3">
    <source>
        <dbReference type="Proteomes" id="UP000291269"/>
    </source>
</evidence>
<dbReference type="Proteomes" id="UP000291269">
    <property type="component" value="Unassembled WGS sequence"/>
</dbReference>
<evidence type="ECO:0000313" key="2">
    <source>
        <dbReference type="EMBL" id="RXZ60980.1"/>
    </source>
</evidence>
<protein>
    <submittedName>
        <fullName evidence="2">Uncharacterized protein</fullName>
    </submittedName>
</protein>
<gene>
    <name evidence="2" type="ORF">ESZ91_00940</name>
</gene>
<organism evidence="2 3">
    <name type="scientific">Candidatus Borkfalkia ceftriaxoniphila</name>
    <dbReference type="NCBI Taxonomy" id="2508949"/>
    <lineage>
        <taxon>Bacteria</taxon>
        <taxon>Bacillati</taxon>
        <taxon>Bacillota</taxon>
        <taxon>Clostridia</taxon>
        <taxon>Christensenellales</taxon>
        <taxon>Christensenellaceae</taxon>
        <taxon>Candidatus Borkfalkia</taxon>
    </lineage>
</organism>
<feature type="compositionally biased region" description="Polar residues" evidence="1">
    <location>
        <begin position="1"/>
        <end position="10"/>
    </location>
</feature>
<keyword evidence="3" id="KW-1185">Reference proteome</keyword>
<accession>A0A4Q2KAQ7</accession>
<comment type="caution">
    <text evidence="2">The sequence shown here is derived from an EMBL/GenBank/DDBJ whole genome shotgun (WGS) entry which is preliminary data.</text>
</comment>